<evidence type="ECO:0000313" key="15">
    <source>
        <dbReference type="Proteomes" id="UP000193920"/>
    </source>
</evidence>
<keyword evidence="11" id="KW-0539">Nucleus</keyword>
<feature type="domain" description="BART" evidence="13">
    <location>
        <begin position="28"/>
        <end position="142"/>
    </location>
</feature>
<dbReference type="Pfam" id="PF11527">
    <property type="entry name" value="ARL2_Bind_BART"/>
    <property type="match status" value="1"/>
</dbReference>
<evidence type="ECO:0000256" key="10">
    <source>
        <dbReference type="ARBA" id="ARBA00023212"/>
    </source>
</evidence>
<dbReference type="Proteomes" id="UP000193920">
    <property type="component" value="Unassembled WGS sequence"/>
</dbReference>
<dbReference type="InterPro" id="IPR042541">
    <property type="entry name" value="BART_sf"/>
</dbReference>
<sequence length="158" mass="18618">MLISEDKDSNTSLNEVTYETSYSSKDEKFDSIIGAIEDIILDEEFNNNQEKFFKENCEIFEDNEENKLIYTDIFNSYTEKIEKYLDTKLKQKFSWFDMTEFLTMLKERNEEDMFGDVFDILTSLGDFNSFKEMIIAYKKESHGEGFDLSGILIQKGLN</sequence>
<evidence type="ECO:0000256" key="3">
    <source>
        <dbReference type="ARBA" id="ARBA00004300"/>
    </source>
</evidence>
<evidence type="ECO:0000256" key="4">
    <source>
        <dbReference type="ARBA" id="ARBA00004569"/>
    </source>
</evidence>
<gene>
    <name evidence="14" type="ORF">LY90DRAFT_664310</name>
</gene>
<evidence type="ECO:0000313" key="14">
    <source>
        <dbReference type="EMBL" id="ORY81085.1"/>
    </source>
</evidence>
<dbReference type="STRING" id="1754190.A0A1Y2FE14"/>
<dbReference type="AlphaFoldDB" id="A0A1Y2FE14"/>
<evidence type="ECO:0000256" key="9">
    <source>
        <dbReference type="ARBA" id="ARBA00023128"/>
    </source>
</evidence>
<dbReference type="InterPro" id="IPR038849">
    <property type="entry name" value="ARL2BP"/>
</dbReference>
<keyword evidence="15" id="KW-1185">Reference proteome</keyword>
<keyword evidence="10" id="KW-0206">Cytoskeleton</keyword>
<dbReference type="PANTHER" id="PTHR15487:SF4">
    <property type="entry name" value="ADP-RIBOSYLATION FACTOR-LIKE PROTEIN 2-BINDING PROTEIN"/>
    <property type="match status" value="1"/>
</dbReference>
<protein>
    <recommendedName>
        <fullName evidence="6">ADP-ribosylation factor-like protein 2-binding protein</fullName>
    </recommendedName>
</protein>
<organism evidence="14 15">
    <name type="scientific">Neocallimastix californiae</name>
    <dbReference type="NCBI Taxonomy" id="1754190"/>
    <lineage>
        <taxon>Eukaryota</taxon>
        <taxon>Fungi</taxon>
        <taxon>Fungi incertae sedis</taxon>
        <taxon>Chytridiomycota</taxon>
        <taxon>Chytridiomycota incertae sedis</taxon>
        <taxon>Neocallimastigomycetes</taxon>
        <taxon>Neocallimastigales</taxon>
        <taxon>Neocallimastigaceae</taxon>
        <taxon>Neocallimastix</taxon>
    </lineage>
</organism>
<evidence type="ECO:0000256" key="2">
    <source>
        <dbReference type="ARBA" id="ARBA00004123"/>
    </source>
</evidence>
<name>A0A1Y2FE14_9FUNG</name>
<evidence type="ECO:0000256" key="8">
    <source>
        <dbReference type="ARBA" id="ARBA00023069"/>
    </source>
</evidence>
<keyword evidence="8" id="KW-0969">Cilium</keyword>
<reference evidence="14 15" key="1">
    <citation type="submission" date="2016-08" db="EMBL/GenBank/DDBJ databases">
        <title>A Parts List for Fungal Cellulosomes Revealed by Comparative Genomics.</title>
        <authorList>
            <consortium name="DOE Joint Genome Institute"/>
            <person name="Haitjema C.H."/>
            <person name="Gilmore S.P."/>
            <person name="Henske J.K."/>
            <person name="Solomon K.V."/>
            <person name="De Groot R."/>
            <person name="Kuo A."/>
            <person name="Mondo S.J."/>
            <person name="Salamov A.A."/>
            <person name="Labutti K."/>
            <person name="Zhao Z."/>
            <person name="Chiniquy J."/>
            <person name="Barry K."/>
            <person name="Brewer H.M."/>
            <person name="Purvine S.O."/>
            <person name="Wright A.T."/>
            <person name="Boxma B."/>
            <person name="Van Alen T."/>
            <person name="Hackstein J.H."/>
            <person name="Baker S.E."/>
            <person name="Grigoriev I.V."/>
            <person name="O'Malley M.A."/>
        </authorList>
    </citation>
    <scope>NUCLEOTIDE SEQUENCE [LARGE SCALE GENOMIC DNA]</scope>
    <source>
        <strain evidence="14 15">G1</strain>
    </source>
</reference>
<proteinExistence type="inferred from homology"/>
<dbReference type="GO" id="GO:0051457">
    <property type="term" value="P:maintenance of protein location in nucleus"/>
    <property type="evidence" value="ECO:0007669"/>
    <property type="project" value="TreeGrafter"/>
</dbReference>
<dbReference type="InterPro" id="IPR023379">
    <property type="entry name" value="BART_dom"/>
</dbReference>
<dbReference type="GO" id="GO:0005634">
    <property type="term" value="C:nucleus"/>
    <property type="evidence" value="ECO:0007669"/>
    <property type="project" value="UniProtKB-SubCell"/>
</dbReference>
<dbReference type="Gene3D" id="1.20.1520.10">
    <property type="entry name" value="ADP-ribosylation factor-like 2-binding protein, domain"/>
    <property type="match status" value="1"/>
</dbReference>
<dbReference type="GO" id="GO:0005758">
    <property type="term" value="C:mitochondrial intermembrane space"/>
    <property type="evidence" value="ECO:0007669"/>
    <property type="project" value="UniProtKB-SubCell"/>
</dbReference>
<evidence type="ECO:0000256" key="6">
    <source>
        <dbReference type="ARBA" id="ARBA00014849"/>
    </source>
</evidence>
<keyword evidence="9" id="KW-0496">Mitochondrion</keyword>
<keyword evidence="7" id="KW-0963">Cytoplasm</keyword>
<evidence type="ECO:0000256" key="12">
    <source>
        <dbReference type="ARBA" id="ARBA00023273"/>
    </source>
</evidence>
<comment type="similarity">
    <text evidence="5">Belongs to the ARL2BP family.</text>
</comment>
<evidence type="ECO:0000256" key="1">
    <source>
        <dbReference type="ARBA" id="ARBA00004120"/>
    </source>
</evidence>
<dbReference type="EMBL" id="MCOG01000011">
    <property type="protein sequence ID" value="ORY81085.1"/>
    <property type="molecule type" value="Genomic_DNA"/>
</dbReference>
<dbReference type="OrthoDB" id="302784at2759"/>
<keyword evidence="12" id="KW-0966">Cell projection</keyword>
<evidence type="ECO:0000259" key="13">
    <source>
        <dbReference type="Pfam" id="PF11527"/>
    </source>
</evidence>
<dbReference type="PANTHER" id="PTHR15487">
    <property type="entry name" value="ADP-RIBOSYLATION FACTOR-LIKE PROTEIN 2-BINDING PROTEIN"/>
    <property type="match status" value="1"/>
</dbReference>
<accession>A0A1Y2FE14</accession>
<evidence type="ECO:0000256" key="7">
    <source>
        <dbReference type="ARBA" id="ARBA00022490"/>
    </source>
</evidence>
<comment type="subcellular location">
    <subcellularLocation>
        <location evidence="1">Cytoplasm</location>
        <location evidence="1">Cytoskeleton</location>
        <location evidence="1">Cilium basal body</location>
    </subcellularLocation>
    <subcellularLocation>
        <location evidence="3">Cytoplasm</location>
        <location evidence="3">Cytoskeleton</location>
        <location evidence="3">Microtubule organizing center</location>
        <location evidence="3">Centrosome</location>
    </subcellularLocation>
    <subcellularLocation>
        <location evidence="4">Mitochondrion intermembrane space</location>
    </subcellularLocation>
    <subcellularLocation>
        <location evidence="2">Nucleus</location>
    </subcellularLocation>
</comment>
<evidence type="ECO:0000256" key="11">
    <source>
        <dbReference type="ARBA" id="ARBA00023242"/>
    </source>
</evidence>
<comment type="caution">
    <text evidence="14">The sequence shown here is derived from an EMBL/GenBank/DDBJ whole genome shotgun (WGS) entry which is preliminary data.</text>
</comment>
<evidence type="ECO:0000256" key="5">
    <source>
        <dbReference type="ARBA" id="ARBA00009880"/>
    </source>
</evidence>